<dbReference type="SMART" id="SM00724">
    <property type="entry name" value="TLC"/>
    <property type="match status" value="1"/>
</dbReference>
<sequence length="423" mass="49415">MITLETLSPWLAIPIISIAATVVWLHLLRRVIQLVGSSFAAIAAEQQHGHGWVELNPEKIAKFGESLYKLSIHLPLTFFARSLLVSSPFWTEPAQMWLNHEEYELEGWWEVYYLLQIAYSLEAFLYLLSYSVNLTNLTFQDSKRGDFREMFIHHLTTNLLTLLSYSFNFTRVGTYILYLHDFSDVPIDISKMFNFLKLKIPTAIGFSLIVVCWIYARMYVFGFYVIWSVIFDTPHSEFTSITSGSELYYNTYKSIFVVALTILYLLHCYWLKLFFRMGILLVRKFETHDLSEHKDGEEYEYIRERANSLSEYDLQRLDEDSDIAMKIKDAECYYGNKIAKYFDGTAFKGFVKPGGYEVSVGWWQIEFNDGDIEDWDEKEIQAGRQLYKDVYLDENGEKNEVLTPPRRQNISQSGAGRGRVKID</sequence>
<feature type="transmembrane region" description="Helical" evidence="7">
    <location>
        <begin position="6"/>
        <end position="28"/>
    </location>
</feature>
<name>A0A9W7FLA4_9STRA</name>
<keyword evidence="10" id="KW-1185">Reference proteome</keyword>
<feature type="domain" description="TLC" evidence="8">
    <location>
        <begin position="61"/>
        <end position="283"/>
    </location>
</feature>
<evidence type="ECO:0000256" key="1">
    <source>
        <dbReference type="ARBA" id="ARBA00004141"/>
    </source>
</evidence>
<proteinExistence type="predicted"/>
<dbReference type="GO" id="GO:0016020">
    <property type="term" value="C:membrane"/>
    <property type="evidence" value="ECO:0007669"/>
    <property type="project" value="UniProtKB-SubCell"/>
</dbReference>
<dbReference type="PANTHER" id="PTHR12560:SF0">
    <property type="entry name" value="LD18904P"/>
    <property type="match status" value="1"/>
</dbReference>
<accession>A0A9W7FLA4</accession>
<evidence type="ECO:0000256" key="6">
    <source>
        <dbReference type="SAM" id="MobiDB-lite"/>
    </source>
</evidence>
<evidence type="ECO:0000259" key="8">
    <source>
        <dbReference type="PROSITE" id="PS50922"/>
    </source>
</evidence>
<dbReference type="Pfam" id="PF03798">
    <property type="entry name" value="TRAM_LAG1_CLN8"/>
    <property type="match status" value="1"/>
</dbReference>
<comment type="caution">
    <text evidence="9">The sequence shown here is derived from an EMBL/GenBank/DDBJ whole genome shotgun (WGS) entry which is preliminary data.</text>
</comment>
<dbReference type="PROSITE" id="PS50922">
    <property type="entry name" value="TLC"/>
    <property type="match status" value="1"/>
</dbReference>
<feature type="region of interest" description="Disordered" evidence="6">
    <location>
        <begin position="397"/>
        <end position="423"/>
    </location>
</feature>
<dbReference type="AlphaFoldDB" id="A0A9W7FLA4"/>
<reference evidence="10" key="1">
    <citation type="journal article" date="2023" name="Commun. Biol.">
        <title>Genome analysis of Parmales, the sister group of diatoms, reveals the evolutionary specialization of diatoms from phago-mixotrophs to photoautotrophs.</title>
        <authorList>
            <person name="Ban H."/>
            <person name="Sato S."/>
            <person name="Yoshikawa S."/>
            <person name="Yamada K."/>
            <person name="Nakamura Y."/>
            <person name="Ichinomiya M."/>
            <person name="Sato N."/>
            <person name="Blanc-Mathieu R."/>
            <person name="Endo H."/>
            <person name="Kuwata A."/>
            <person name="Ogata H."/>
        </authorList>
    </citation>
    <scope>NUCLEOTIDE SEQUENCE [LARGE SCALE GENOMIC DNA]</scope>
    <source>
        <strain evidence="10">NIES 3700</strain>
    </source>
</reference>
<feature type="transmembrane region" description="Helical" evidence="7">
    <location>
        <begin position="200"/>
        <end position="227"/>
    </location>
</feature>
<dbReference type="GO" id="GO:0046513">
    <property type="term" value="P:ceramide biosynthetic process"/>
    <property type="evidence" value="ECO:0007669"/>
    <property type="project" value="InterPro"/>
</dbReference>
<evidence type="ECO:0000256" key="2">
    <source>
        <dbReference type="ARBA" id="ARBA00022692"/>
    </source>
</evidence>
<dbReference type="GO" id="GO:0050291">
    <property type="term" value="F:sphingosine N-acyltransferase activity"/>
    <property type="evidence" value="ECO:0007669"/>
    <property type="project" value="InterPro"/>
</dbReference>
<dbReference type="InterPro" id="IPR006634">
    <property type="entry name" value="TLC-dom"/>
</dbReference>
<dbReference type="EMBL" id="BRXW01000209">
    <property type="protein sequence ID" value="GMI14263.1"/>
    <property type="molecule type" value="Genomic_DNA"/>
</dbReference>
<dbReference type="PANTHER" id="PTHR12560">
    <property type="entry name" value="LONGEVITY ASSURANCE FACTOR 1 LAG1"/>
    <property type="match status" value="1"/>
</dbReference>
<feature type="transmembrane region" description="Helical" evidence="7">
    <location>
        <begin position="255"/>
        <end position="275"/>
    </location>
</feature>
<comment type="subcellular location">
    <subcellularLocation>
        <location evidence="1">Membrane</location>
        <topology evidence="1">Multi-pass membrane protein</topology>
    </subcellularLocation>
</comment>
<protein>
    <recommendedName>
        <fullName evidence="8">TLC domain-containing protein</fullName>
    </recommendedName>
</protein>
<evidence type="ECO:0000256" key="3">
    <source>
        <dbReference type="ARBA" id="ARBA00022989"/>
    </source>
</evidence>
<gene>
    <name evidence="9" type="ORF">TrLO_g13080</name>
</gene>
<evidence type="ECO:0000256" key="7">
    <source>
        <dbReference type="SAM" id="Phobius"/>
    </source>
</evidence>
<keyword evidence="4 5" id="KW-0472">Membrane</keyword>
<evidence type="ECO:0000256" key="5">
    <source>
        <dbReference type="PROSITE-ProRule" id="PRU00205"/>
    </source>
</evidence>
<evidence type="ECO:0000256" key="4">
    <source>
        <dbReference type="ARBA" id="ARBA00023136"/>
    </source>
</evidence>
<evidence type="ECO:0000313" key="10">
    <source>
        <dbReference type="Proteomes" id="UP001165122"/>
    </source>
</evidence>
<dbReference type="GO" id="GO:0005783">
    <property type="term" value="C:endoplasmic reticulum"/>
    <property type="evidence" value="ECO:0007669"/>
    <property type="project" value="TreeGrafter"/>
</dbReference>
<keyword evidence="2 5" id="KW-0812">Transmembrane</keyword>
<dbReference type="Proteomes" id="UP001165122">
    <property type="component" value="Unassembled WGS sequence"/>
</dbReference>
<evidence type="ECO:0000313" key="9">
    <source>
        <dbReference type="EMBL" id="GMI14263.1"/>
    </source>
</evidence>
<dbReference type="InterPro" id="IPR016439">
    <property type="entry name" value="Lag1/Lac1-like"/>
</dbReference>
<dbReference type="OrthoDB" id="537032at2759"/>
<keyword evidence="3 7" id="KW-1133">Transmembrane helix</keyword>
<organism evidence="9 10">
    <name type="scientific">Triparma laevis f. longispina</name>
    <dbReference type="NCBI Taxonomy" id="1714387"/>
    <lineage>
        <taxon>Eukaryota</taxon>
        <taxon>Sar</taxon>
        <taxon>Stramenopiles</taxon>
        <taxon>Ochrophyta</taxon>
        <taxon>Bolidophyceae</taxon>
        <taxon>Parmales</taxon>
        <taxon>Triparmaceae</taxon>
        <taxon>Triparma</taxon>
    </lineage>
</organism>